<dbReference type="RefSeq" id="WP_276235292.1">
    <property type="nucleotide sequence ID" value="NZ_CP119802.1"/>
</dbReference>
<dbReference type="Proteomes" id="UP001596398">
    <property type="component" value="Unassembled WGS sequence"/>
</dbReference>
<evidence type="ECO:0000256" key="1">
    <source>
        <dbReference type="SAM" id="MobiDB-lite"/>
    </source>
</evidence>
<name>A0ABD5ZLV4_9EURY</name>
<organism evidence="2 3">
    <name type="scientific">Halosegnis marinus</name>
    <dbReference type="NCBI Taxonomy" id="3034023"/>
    <lineage>
        <taxon>Archaea</taxon>
        <taxon>Methanobacteriati</taxon>
        <taxon>Methanobacteriota</taxon>
        <taxon>Stenosarchaea group</taxon>
        <taxon>Halobacteria</taxon>
        <taxon>Halobacteriales</taxon>
        <taxon>Natronomonadaceae</taxon>
        <taxon>Halosegnis</taxon>
    </lineage>
</organism>
<feature type="region of interest" description="Disordered" evidence="1">
    <location>
        <begin position="24"/>
        <end position="60"/>
    </location>
</feature>
<keyword evidence="3" id="KW-1185">Reference proteome</keyword>
<dbReference type="EMBL" id="JBHTAP010000001">
    <property type="protein sequence ID" value="MFC7234290.1"/>
    <property type="molecule type" value="Genomic_DNA"/>
</dbReference>
<dbReference type="InterPro" id="IPR006311">
    <property type="entry name" value="TAT_signal"/>
</dbReference>
<dbReference type="PROSITE" id="PS51318">
    <property type="entry name" value="TAT"/>
    <property type="match status" value="1"/>
</dbReference>
<dbReference type="AlphaFoldDB" id="A0ABD5ZLV4"/>
<sequence>MTTRRTLLRAAGLAGLAGLAGCTAIGGTSTPDDDPAVSGPADGGNGTGDGIEPSELDVPRDATRRASIVASDDADALPVTPRVSLADPFATGGSPPVLRVDVDNPGDDPVTVGEYRAVVFQYVGSDDGTYVLLPHSERSTSGDPDRVTPDFAAGDCWTLDSPVAVTMEYGTVEIPAGGTLTAYVGLYGNPETDCLPAGEYRFEAAYNVAPLSSADDEQPPTWGFTLGIEEL</sequence>
<comment type="caution">
    <text evidence="2">The sequence shown here is derived from an EMBL/GenBank/DDBJ whole genome shotgun (WGS) entry which is preliminary data.</text>
</comment>
<accession>A0ABD5ZLV4</accession>
<dbReference type="GeneID" id="79265957"/>
<proteinExistence type="predicted"/>
<protein>
    <submittedName>
        <fullName evidence="2">Uncharacterized protein</fullName>
    </submittedName>
</protein>
<evidence type="ECO:0000313" key="3">
    <source>
        <dbReference type="Proteomes" id="UP001596398"/>
    </source>
</evidence>
<evidence type="ECO:0000313" key="2">
    <source>
        <dbReference type="EMBL" id="MFC7234290.1"/>
    </source>
</evidence>
<gene>
    <name evidence="2" type="ORF">ACFQJ4_03060</name>
</gene>
<reference evidence="2 3" key="1">
    <citation type="journal article" date="2019" name="Int. J. Syst. Evol. Microbiol.">
        <title>The Global Catalogue of Microorganisms (GCM) 10K type strain sequencing project: providing services to taxonomists for standard genome sequencing and annotation.</title>
        <authorList>
            <consortium name="The Broad Institute Genomics Platform"/>
            <consortium name="The Broad Institute Genome Sequencing Center for Infectious Disease"/>
            <person name="Wu L."/>
            <person name="Ma J."/>
        </authorList>
    </citation>
    <scope>NUCLEOTIDE SEQUENCE [LARGE SCALE GENOMIC DNA]</scope>
    <source>
        <strain evidence="2 3">DT85</strain>
    </source>
</reference>
<dbReference type="PROSITE" id="PS51257">
    <property type="entry name" value="PROKAR_LIPOPROTEIN"/>
    <property type="match status" value="1"/>
</dbReference>